<evidence type="ECO:0000313" key="12">
    <source>
        <dbReference type="EMBL" id="MET1491478.1"/>
    </source>
</evidence>
<dbReference type="Pfam" id="PF00384">
    <property type="entry name" value="Molybdopterin"/>
    <property type="match status" value="1"/>
</dbReference>
<dbReference type="InterPro" id="IPR006656">
    <property type="entry name" value="Mopterin_OxRdtase"/>
</dbReference>
<dbReference type="InterPro" id="IPR006657">
    <property type="entry name" value="MoPterin_dinucl-bd_dom"/>
</dbReference>
<dbReference type="PIRSF" id="PIRSF000144">
    <property type="entry name" value="CbbBc"/>
    <property type="match status" value="1"/>
</dbReference>
<keyword evidence="6" id="KW-0479">Metal-binding</keyword>
<dbReference type="Gene3D" id="2.40.40.20">
    <property type="match status" value="1"/>
</dbReference>
<accession>A0ABV2CUB3</accession>
<evidence type="ECO:0000313" key="13">
    <source>
        <dbReference type="Proteomes" id="UP001548590"/>
    </source>
</evidence>
<keyword evidence="7" id="KW-0560">Oxidoreductase</keyword>
<dbReference type="RefSeq" id="WP_345927432.1">
    <property type="nucleotide sequence ID" value="NZ_JBDIVF010000004.1"/>
</dbReference>
<protein>
    <submittedName>
        <fullName evidence="12">FdhF/YdeP family oxidoreductase</fullName>
    </submittedName>
</protein>
<dbReference type="CDD" id="cd02787">
    <property type="entry name" value="MopB_CT_ydeP"/>
    <property type="match status" value="1"/>
</dbReference>
<feature type="domain" description="Molybdopterin oxidoreductase" evidence="10">
    <location>
        <begin position="109"/>
        <end position="479"/>
    </location>
</feature>
<dbReference type="SUPFAM" id="SSF53706">
    <property type="entry name" value="Formate dehydrogenase/DMSO reductase, domains 1-3"/>
    <property type="match status" value="1"/>
</dbReference>
<comment type="cofactor">
    <cofactor evidence="1">
        <name>Mo-bis(molybdopterin guanine dinucleotide)</name>
        <dbReference type="ChEBI" id="CHEBI:60539"/>
    </cofactor>
</comment>
<evidence type="ECO:0000256" key="2">
    <source>
        <dbReference type="ARBA" id="ARBA00001966"/>
    </source>
</evidence>
<keyword evidence="13" id="KW-1185">Reference proteome</keyword>
<comment type="similarity">
    <text evidence="3">Belongs to the prokaryotic molybdopterin-containing oxidoreductase family.</text>
</comment>
<comment type="cofactor">
    <cofactor evidence="2">
        <name>[4Fe-4S] cluster</name>
        <dbReference type="ChEBI" id="CHEBI:49883"/>
    </cofactor>
</comment>
<dbReference type="InterPro" id="IPR037951">
    <property type="entry name" value="MopB_CT_YdeP"/>
</dbReference>
<dbReference type="Proteomes" id="UP001548590">
    <property type="component" value="Unassembled WGS sequence"/>
</dbReference>
<evidence type="ECO:0000256" key="7">
    <source>
        <dbReference type="ARBA" id="ARBA00023002"/>
    </source>
</evidence>
<name>A0ABV2CUB3_9RHOO</name>
<evidence type="ECO:0000259" key="10">
    <source>
        <dbReference type="Pfam" id="PF00384"/>
    </source>
</evidence>
<reference evidence="12 13" key="1">
    <citation type="submission" date="2024-07" db="EMBL/GenBank/DDBJ databases">
        <title>Uliginosibacterium paludis KCTC:42655.</title>
        <authorList>
            <person name="Kim M.K."/>
        </authorList>
    </citation>
    <scope>NUCLEOTIDE SEQUENCE [LARGE SCALE GENOMIC DNA]</scope>
    <source>
        <strain evidence="12 13">KCTC 42655</strain>
    </source>
</reference>
<keyword evidence="5" id="KW-0500">Molybdenum</keyword>
<dbReference type="EMBL" id="JBEWLZ010000012">
    <property type="protein sequence ID" value="MET1491478.1"/>
    <property type="molecule type" value="Genomic_DNA"/>
</dbReference>
<dbReference type="InterPro" id="IPR041953">
    <property type="entry name" value="YdeP_MopB"/>
</dbReference>
<dbReference type="InterPro" id="IPR050123">
    <property type="entry name" value="Prok_molybdopt-oxidoreductase"/>
</dbReference>
<evidence type="ECO:0000259" key="11">
    <source>
        <dbReference type="Pfam" id="PF01568"/>
    </source>
</evidence>
<sequence>MPEKKIAPYGAAAGGLDALKASLAALQSQQALGKGFITLRQANQPDGFDCPGCAWPDRNPHSSFEFCENGVKAVAAEATAFRVTREFFARHSVSELMQFDDYTLEKQGRLTEPMRYDAASDHYVPIGWPEAFDAIARQLQALASPDEAVFYTSGRTSNEAAFLYQLFIREFGTNNLPDCSNMCHEPSGAGMTPQIGVGKGTVTLDDFTRAEAIFIFGQNPGTNHPRMLAELRDAARRGCRIVVFNPLRERGLERFADPKHPLQLLGGETALATHYYQPRIGGDLAVVRGLIRMVLEAGGEDARFIAEHCSGFEAFRADVMSGSWDEIEAQGGLSRAQLAEAARIYLDSEATIVTWGMGITQHRHSVATIQMLVNLLLLRGNIGKPGAGACPVRGHSNVQGDRTMGINERPSEAFLDRLGQAFGFTPPRAPGHDVVAAIEAMRAGRAKVFFALGGNFAAAAPDTEQTRAALRRCELTVQVTTKLNRSHLVHGRQALILPCLGRTEVDLQASGPQGVTVEDSMSMVHLSRGMNPPASPHLLSEPAIVARLAQAVLPASRTPWLWLVEDYARIRDRIAEVVDGFQDFNRRLAAPGGFYLGNSARERRWQTEGGRARFMPHPLPTLPAADFRLMTVRSHDQYNTTVYGLDDRYRGVYGHRRVCFINRDDLARLGMQDGEWVDITSIWDDGERTVKRFLLVVHDIPQGCLASYFPETNPLVPLGALADIARTPASKSIPVRLSRSTDE</sequence>
<dbReference type="Gene3D" id="3.40.228.10">
    <property type="entry name" value="Dimethylsulfoxide Reductase, domain 2"/>
    <property type="match status" value="1"/>
</dbReference>
<evidence type="ECO:0000256" key="6">
    <source>
        <dbReference type="ARBA" id="ARBA00022723"/>
    </source>
</evidence>
<proteinExistence type="inferred from homology"/>
<dbReference type="CDD" id="cd02767">
    <property type="entry name" value="MopB_ydeP"/>
    <property type="match status" value="1"/>
</dbReference>
<gene>
    <name evidence="12" type="ORF">ABVT11_16690</name>
</gene>
<keyword evidence="8" id="KW-0408">Iron</keyword>
<evidence type="ECO:0000256" key="3">
    <source>
        <dbReference type="ARBA" id="ARBA00010312"/>
    </source>
</evidence>
<dbReference type="NCBIfam" id="TIGR01701">
    <property type="entry name" value="Fdhalpha-like"/>
    <property type="match status" value="1"/>
</dbReference>
<evidence type="ECO:0000256" key="5">
    <source>
        <dbReference type="ARBA" id="ARBA00022505"/>
    </source>
</evidence>
<dbReference type="SUPFAM" id="SSF50692">
    <property type="entry name" value="ADC-like"/>
    <property type="match status" value="1"/>
</dbReference>
<evidence type="ECO:0000256" key="4">
    <source>
        <dbReference type="ARBA" id="ARBA00022485"/>
    </source>
</evidence>
<dbReference type="InterPro" id="IPR010046">
    <property type="entry name" value="Mopterin_OxRdtse_a_bac"/>
</dbReference>
<evidence type="ECO:0000256" key="8">
    <source>
        <dbReference type="ARBA" id="ARBA00023004"/>
    </source>
</evidence>
<organism evidence="12 13">
    <name type="scientific">Uliginosibacterium paludis</name>
    <dbReference type="NCBI Taxonomy" id="1615952"/>
    <lineage>
        <taxon>Bacteria</taxon>
        <taxon>Pseudomonadati</taxon>
        <taxon>Pseudomonadota</taxon>
        <taxon>Betaproteobacteria</taxon>
        <taxon>Rhodocyclales</taxon>
        <taxon>Zoogloeaceae</taxon>
        <taxon>Uliginosibacterium</taxon>
    </lineage>
</organism>
<keyword evidence="9" id="KW-0411">Iron-sulfur</keyword>
<evidence type="ECO:0000256" key="1">
    <source>
        <dbReference type="ARBA" id="ARBA00001942"/>
    </source>
</evidence>
<comment type="caution">
    <text evidence="12">The sequence shown here is derived from an EMBL/GenBank/DDBJ whole genome shotgun (WGS) entry which is preliminary data.</text>
</comment>
<keyword evidence="4" id="KW-0004">4Fe-4S</keyword>
<dbReference type="PANTHER" id="PTHR43105">
    <property type="entry name" value="RESPIRATORY NITRATE REDUCTASE"/>
    <property type="match status" value="1"/>
</dbReference>
<evidence type="ECO:0000256" key="9">
    <source>
        <dbReference type="ARBA" id="ARBA00023014"/>
    </source>
</evidence>
<dbReference type="Gene3D" id="3.40.50.740">
    <property type="match status" value="1"/>
</dbReference>
<feature type="domain" description="Molybdopterin dinucleotide-binding" evidence="11">
    <location>
        <begin position="627"/>
        <end position="732"/>
    </location>
</feature>
<dbReference type="InterPro" id="IPR009010">
    <property type="entry name" value="Asp_de-COase-like_dom_sf"/>
</dbReference>
<dbReference type="PANTHER" id="PTHR43105:SF4">
    <property type="entry name" value="PROTEIN YDEP"/>
    <property type="match status" value="1"/>
</dbReference>
<dbReference type="Pfam" id="PF01568">
    <property type="entry name" value="Molydop_binding"/>
    <property type="match status" value="1"/>
</dbReference>